<dbReference type="RefSeq" id="XP_030979464.1">
    <property type="nucleotide sequence ID" value="XM_031130780.1"/>
</dbReference>
<comment type="pathway">
    <text evidence="1">tRNA modification; 5-methoxycarbonylmethyl-2-thiouridine-tRNA biosynthesis.</text>
</comment>
<proteinExistence type="inferred from homology"/>
<dbReference type="InterPro" id="IPR018627">
    <property type="entry name" value="ELP6"/>
</dbReference>
<keyword evidence="3" id="KW-1185">Reference proteome</keyword>
<evidence type="ECO:0008006" key="5">
    <source>
        <dbReference type="Google" id="ProtNLM"/>
    </source>
</evidence>
<dbReference type="CDD" id="cd19495">
    <property type="entry name" value="Elp6"/>
    <property type="match status" value="1"/>
</dbReference>
<dbReference type="PANTHER" id="PTHR16184:SF6">
    <property type="entry name" value="ELONGATOR COMPLEX PROTEIN 6"/>
    <property type="match status" value="1"/>
</dbReference>
<gene>
    <name evidence="4" type="ORF">PgNI_10806</name>
</gene>
<dbReference type="Gene3D" id="3.40.50.300">
    <property type="entry name" value="P-loop containing nucleotide triphosphate hydrolases"/>
    <property type="match status" value="1"/>
</dbReference>
<comment type="similarity">
    <text evidence="2">Belongs to the ELP6 family.</text>
</comment>
<reference evidence="4" key="2">
    <citation type="submission" date="2019-10" db="EMBL/GenBank/DDBJ databases">
        <authorList>
            <consortium name="NCBI Genome Project"/>
        </authorList>
    </citation>
    <scope>NUCLEOTIDE SEQUENCE</scope>
    <source>
        <strain evidence="4">NI907</strain>
    </source>
</reference>
<name>A0A6P8AX78_PYRGI</name>
<dbReference type="KEGG" id="pgri:PgNI_10806"/>
<dbReference type="AlphaFoldDB" id="A0A6P8AX78"/>
<sequence length="299" mass="31271">MTTKTPPLLEPYLGLPAEASLIVLSGILGASTNWLVLRHLSSCLGSGGGGASSFKHDVELDGSAGSPGVDHGTPPAVLLVSFLRDYGYWKDSAGRLGIDLTALGRKGRFGFVDGLTGLFTSTPSGATNAQPPGPSPNWPQLSWDKRTGVNGIQAAIRASIDSLRATSQKVMLVIDQPDLLLAATGATVSGLHDMILELREHVHATIITLSADEPLVGHQQQTTLEREHASLALSLAHEADILLALRLLDTGTANDVSGVVRITRGGGAGGGDGRRPVEEHEYLYHVGGDGGVKVFERGQ</sequence>
<organism evidence="3 4">
    <name type="scientific">Pyricularia grisea</name>
    <name type="common">Crabgrass-specific blast fungus</name>
    <name type="synonym">Magnaporthe grisea</name>
    <dbReference type="NCBI Taxonomy" id="148305"/>
    <lineage>
        <taxon>Eukaryota</taxon>
        <taxon>Fungi</taxon>
        <taxon>Dikarya</taxon>
        <taxon>Ascomycota</taxon>
        <taxon>Pezizomycotina</taxon>
        <taxon>Sordariomycetes</taxon>
        <taxon>Sordariomycetidae</taxon>
        <taxon>Magnaporthales</taxon>
        <taxon>Pyriculariaceae</taxon>
        <taxon>Pyricularia</taxon>
    </lineage>
</organism>
<dbReference type="PANTHER" id="PTHR16184">
    <property type="entry name" value="ELONGATOR COMPLEX PROTEIN 6"/>
    <property type="match status" value="1"/>
</dbReference>
<dbReference type="UniPathway" id="UPA00988"/>
<dbReference type="Pfam" id="PF09807">
    <property type="entry name" value="ELP6"/>
    <property type="match status" value="1"/>
</dbReference>
<reference evidence="4" key="3">
    <citation type="submission" date="2025-08" db="UniProtKB">
        <authorList>
            <consortium name="RefSeq"/>
        </authorList>
    </citation>
    <scope>IDENTIFICATION</scope>
    <source>
        <strain evidence="4">NI907</strain>
    </source>
</reference>
<dbReference type="GeneID" id="41965685"/>
<evidence type="ECO:0000313" key="4">
    <source>
        <dbReference type="RefSeq" id="XP_030979464.1"/>
    </source>
</evidence>
<dbReference type="InterPro" id="IPR027417">
    <property type="entry name" value="P-loop_NTPase"/>
</dbReference>
<dbReference type="GO" id="GO:0033588">
    <property type="term" value="C:elongator holoenzyme complex"/>
    <property type="evidence" value="ECO:0007669"/>
    <property type="project" value="InterPro"/>
</dbReference>
<evidence type="ECO:0000256" key="2">
    <source>
        <dbReference type="ARBA" id="ARBA00008837"/>
    </source>
</evidence>
<evidence type="ECO:0000313" key="3">
    <source>
        <dbReference type="Proteomes" id="UP000515153"/>
    </source>
</evidence>
<dbReference type="Proteomes" id="UP000515153">
    <property type="component" value="Chromosome VII"/>
</dbReference>
<dbReference type="OrthoDB" id="9995306at2759"/>
<evidence type="ECO:0000256" key="1">
    <source>
        <dbReference type="ARBA" id="ARBA00005043"/>
    </source>
</evidence>
<accession>A0A6P8AX78</accession>
<protein>
    <recommendedName>
        <fullName evidence="5">Elongator complex protein 6</fullName>
    </recommendedName>
</protein>
<dbReference type="GO" id="GO:0002098">
    <property type="term" value="P:tRNA wobble uridine modification"/>
    <property type="evidence" value="ECO:0007669"/>
    <property type="project" value="InterPro"/>
</dbReference>
<reference evidence="3 4" key="1">
    <citation type="journal article" date="2019" name="Mol. Biol. Evol.">
        <title>Blast fungal genomes show frequent chromosomal changes, gene gains and losses, and effector gene turnover.</title>
        <authorList>
            <person name="Gomez Luciano L.B."/>
            <person name="Jason Tsai I."/>
            <person name="Chuma I."/>
            <person name="Tosa Y."/>
            <person name="Chen Y.H."/>
            <person name="Li J.Y."/>
            <person name="Li M.Y."/>
            <person name="Jade Lu M.Y."/>
            <person name="Nakayashiki H."/>
            <person name="Li W.H."/>
        </authorList>
    </citation>
    <scope>NUCLEOTIDE SEQUENCE [LARGE SCALE GENOMIC DNA]</scope>
    <source>
        <strain evidence="3 4">NI907</strain>
    </source>
</reference>